<comment type="caution">
    <text evidence="2">The sequence shown here is derived from an EMBL/GenBank/DDBJ whole genome shotgun (WGS) entry which is preliminary data.</text>
</comment>
<evidence type="ECO:0000313" key="2">
    <source>
        <dbReference type="EMBL" id="KAH7040305.1"/>
    </source>
</evidence>
<dbReference type="EMBL" id="JAGTJQ010000001">
    <property type="protein sequence ID" value="KAH7040305.1"/>
    <property type="molecule type" value="Genomic_DNA"/>
</dbReference>
<dbReference type="RefSeq" id="XP_046018360.1">
    <property type="nucleotide sequence ID" value="XM_046163457.1"/>
</dbReference>
<accession>A0A9P9BW68</accession>
<dbReference type="Proteomes" id="UP000756346">
    <property type="component" value="Unassembled WGS sequence"/>
</dbReference>
<reference evidence="2" key="1">
    <citation type="journal article" date="2021" name="Nat. Commun.">
        <title>Genetic determinants of endophytism in the Arabidopsis root mycobiome.</title>
        <authorList>
            <person name="Mesny F."/>
            <person name="Miyauchi S."/>
            <person name="Thiergart T."/>
            <person name="Pickel B."/>
            <person name="Atanasova L."/>
            <person name="Karlsson M."/>
            <person name="Huettel B."/>
            <person name="Barry K.W."/>
            <person name="Haridas S."/>
            <person name="Chen C."/>
            <person name="Bauer D."/>
            <person name="Andreopoulos W."/>
            <person name="Pangilinan J."/>
            <person name="LaButti K."/>
            <person name="Riley R."/>
            <person name="Lipzen A."/>
            <person name="Clum A."/>
            <person name="Drula E."/>
            <person name="Henrissat B."/>
            <person name="Kohler A."/>
            <person name="Grigoriev I.V."/>
            <person name="Martin F.M."/>
            <person name="Hacquard S."/>
        </authorList>
    </citation>
    <scope>NUCLEOTIDE SEQUENCE</scope>
    <source>
        <strain evidence="2">MPI-CAGE-CH-0230</strain>
    </source>
</reference>
<dbReference type="GeneID" id="70193003"/>
<dbReference type="AlphaFoldDB" id="A0A9P9BW68"/>
<evidence type="ECO:0000313" key="3">
    <source>
        <dbReference type="Proteomes" id="UP000756346"/>
    </source>
</evidence>
<protein>
    <recommendedName>
        <fullName evidence="4">Secreted protein</fullName>
    </recommendedName>
</protein>
<name>A0A9P9BW68_9PEZI</name>
<gene>
    <name evidence="2" type="ORF">B0I36DRAFT_8509</name>
</gene>
<keyword evidence="1" id="KW-0732">Signal</keyword>
<organism evidence="2 3">
    <name type="scientific">Microdochium trichocladiopsis</name>
    <dbReference type="NCBI Taxonomy" id="1682393"/>
    <lineage>
        <taxon>Eukaryota</taxon>
        <taxon>Fungi</taxon>
        <taxon>Dikarya</taxon>
        <taxon>Ascomycota</taxon>
        <taxon>Pezizomycotina</taxon>
        <taxon>Sordariomycetes</taxon>
        <taxon>Xylariomycetidae</taxon>
        <taxon>Xylariales</taxon>
        <taxon>Microdochiaceae</taxon>
        <taxon>Microdochium</taxon>
    </lineage>
</organism>
<evidence type="ECO:0008006" key="4">
    <source>
        <dbReference type="Google" id="ProtNLM"/>
    </source>
</evidence>
<keyword evidence="3" id="KW-1185">Reference proteome</keyword>
<feature type="chain" id="PRO_5040303866" description="Secreted protein" evidence="1">
    <location>
        <begin position="16"/>
        <end position="84"/>
    </location>
</feature>
<sequence length="84" mass="9440">MLLLSLVWMRMYTHACWYLGGHGQQGRIPAQVSQLADLAMPGRRRLLVTTRMLTELCRCVCVCVCMLAREGKGDWGGKKQEEAG</sequence>
<evidence type="ECO:0000256" key="1">
    <source>
        <dbReference type="SAM" id="SignalP"/>
    </source>
</evidence>
<feature type="signal peptide" evidence="1">
    <location>
        <begin position="1"/>
        <end position="15"/>
    </location>
</feature>
<proteinExistence type="predicted"/>